<organism evidence="1 2">
    <name type="scientific">Gordonia terrae C-6</name>
    <dbReference type="NCBI Taxonomy" id="1316928"/>
    <lineage>
        <taxon>Bacteria</taxon>
        <taxon>Bacillati</taxon>
        <taxon>Actinomycetota</taxon>
        <taxon>Actinomycetes</taxon>
        <taxon>Mycobacteriales</taxon>
        <taxon>Gordoniaceae</taxon>
        <taxon>Gordonia</taxon>
    </lineage>
</organism>
<accession>R7YCL7</accession>
<name>R7YCL7_9ACTN</name>
<protein>
    <submittedName>
        <fullName evidence="1">Uncharacterized protein</fullName>
    </submittedName>
</protein>
<dbReference type="AlphaFoldDB" id="R7YCL7"/>
<dbReference type="Proteomes" id="UP000013569">
    <property type="component" value="Unassembled WGS sequence"/>
</dbReference>
<comment type="caution">
    <text evidence="1">The sequence shown here is derived from an EMBL/GenBank/DDBJ whole genome shotgun (WGS) entry which is preliminary data.</text>
</comment>
<sequence length="183" mass="21011">MERRTVGGWAGGSGQYIYQLGPKGWLYLRREGKYTPFRSIDPHRLAIVDAYVMTIEAERAGSIRINEVVNEPDCHVQIAGVTVTPDLYVNADVLSAQTRRRIWVEVDMGTERRKQIIDKITRYRHAYRDWGDERPGQPFPRVVFVAVDEERKRELETIVGEMPESGRQLFAVCTGEGFPQVWG</sequence>
<proteinExistence type="predicted"/>
<dbReference type="EMBL" id="AQPW01000004">
    <property type="protein sequence ID" value="EON33780.1"/>
    <property type="molecule type" value="Genomic_DNA"/>
</dbReference>
<reference evidence="1 2" key="1">
    <citation type="journal article" date="2013" name="Genome Announc.">
        <title>Draft Genome Sequence of a Benzothiophene-Desulfurizing Bacterium, Gordona terrae Strain C-6.</title>
        <authorList>
            <person name="Wang W."/>
            <person name="Ma T."/>
            <person name="Ren Y."/>
            <person name="Li G."/>
        </authorList>
    </citation>
    <scope>NUCLEOTIDE SEQUENCE [LARGE SCALE GENOMIC DNA]</scope>
    <source>
        <strain evidence="1 2">C-6</strain>
    </source>
</reference>
<gene>
    <name evidence="1" type="ORF">GTC6_05417</name>
</gene>
<dbReference type="InterPro" id="IPR025855">
    <property type="entry name" value="Replic_Relax"/>
</dbReference>
<dbReference type="Pfam" id="PF13814">
    <property type="entry name" value="Replic_Relax"/>
    <property type="match status" value="1"/>
</dbReference>
<evidence type="ECO:0000313" key="2">
    <source>
        <dbReference type="Proteomes" id="UP000013569"/>
    </source>
</evidence>
<evidence type="ECO:0000313" key="1">
    <source>
        <dbReference type="EMBL" id="EON33780.1"/>
    </source>
</evidence>